<name>A0A1I5CZD4_9HYPH</name>
<protein>
    <submittedName>
        <fullName evidence="3">Pilus formation protein N terminal region</fullName>
    </submittedName>
</protein>
<accession>A0A1I5CZD4</accession>
<reference evidence="3 4" key="1">
    <citation type="submission" date="2016-10" db="EMBL/GenBank/DDBJ databases">
        <authorList>
            <person name="de Groot N.N."/>
        </authorList>
    </citation>
    <scope>NUCLEOTIDE SEQUENCE [LARGE SCALE GENOMIC DNA]</scope>
    <source>
        <strain evidence="3 4">CGMCC 1.9157</strain>
    </source>
</reference>
<feature type="domain" description="Pilus formation protein N-terminal" evidence="2">
    <location>
        <begin position="30"/>
        <end position="97"/>
    </location>
</feature>
<evidence type="ECO:0000313" key="3">
    <source>
        <dbReference type="EMBL" id="SFN92332.1"/>
    </source>
</evidence>
<gene>
    <name evidence="3" type="ORF">SAMN04488056_102414</name>
</gene>
<feature type="chain" id="PRO_5011453519" evidence="1">
    <location>
        <begin position="25"/>
        <end position="159"/>
    </location>
</feature>
<proteinExistence type="predicted"/>
<dbReference type="Proteomes" id="UP000199236">
    <property type="component" value="Unassembled WGS sequence"/>
</dbReference>
<evidence type="ECO:0000256" key="1">
    <source>
        <dbReference type="SAM" id="SignalP"/>
    </source>
</evidence>
<dbReference type="STRING" id="655353.SAMN04488056_102414"/>
<dbReference type="InterPro" id="IPR032789">
    <property type="entry name" value="T2SS-T3SS_pil_N"/>
</dbReference>
<organism evidence="3 4">
    <name type="scientific">Cohaesibacter marisflavi</name>
    <dbReference type="NCBI Taxonomy" id="655353"/>
    <lineage>
        <taxon>Bacteria</taxon>
        <taxon>Pseudomonadati</taxon>
        <taxon>Pseudomonadota</taxon>
        <taxon>Alphaproteobacteria</taxon>
        <taxon>Hyphomicrobiales</taxon>
        <taxon>Cohaesibacteraceae</taxon>
    </lineage>
</organism>
<dbReference type="EMBL" id="FOVR01000002">
    <property type="protein sequence ID" value="SFN92332.1"/>
    <property type="molecule type" value="Genomic_DNA"/>
</dbReference>
<dbReference type="AlphaFoldDB" id="A0A1I5CZD4"/>
<evidence type="ECO:0000259" key="2">
    <source>
        <dbReference type="Pfam" id="PF13629"/>
    </source>
</evidence>
<dbReference type="Pfam" id="PF13629">
    <property type="entry name" value="T2SS-T3SS_pil_N"/>
    <property type="match status" value="1"/>
</dbReference>
<sequence>MKFAQASFAFLAIVFLSMGQTALADQSYPMIDVKVDRAKVMRVSRAASMVIIGNPAIADATIKDSQTLIITGKQYGTTNLIVLDAEGEPIADEILSVSSAMDSNVVIYKGTDRFTLHCSPDCEPVYRVGDQKDKLAELNTSIQSRGQLSEGGDPAPNLE</sequence>
<dbReference type="OrthoDB" id="9815749at2"/>
<keyword evidence="4" id="KW-1185">Reference proteome</keyword>
<keyword evidence="1" id="KW-0732">Signal</keyword>
<feature type="signal peptide" evidence="1">
    <location>
        <begin position="1"/>
        <end position="24"/>
    </location>
</feature>
<evidence type="ECO:0000313" key="4">
    <source>
        <dbReference type="Proteomes" id="UP000199236"/>
    </source>
</evidence>